<dbReference type="InterPro" id="IPR011766">
    <property type="entry name" value="TPP_enzyme_TPP-bd"/>
</dbReference>
<evidence type="ECO:0000256" key="7">
    <source>
        <dbReference type="ARBA" id="ARBA00022793"/>
    </source>
</evidence>
<evidence type="ECO:0000256" key="1">
    <source>
        <dbReference type="ARBA" id="ARBA00001041"/>
    </source>
</evidence>
<dbReference type="InterPro" id="IPR012001">
    <property type="entry name" value="Thiamin_PyroP_enz_TPP-bd_dom"/>
</dbReference>
<dbReference type="EMBL" id="CAVMBE010000020">
    <property type="protein sequence ID" value="CAK3989602.1"/>
    <property type="molecule type" value="Genomic_DNA"/>
</dbReference>
<name>A0AAI8YXS0_9PEZI</name>
<dbReference type="PANTHER" id="PTHR43452">
    <property type="entry name" value="PYRUVATE DECARBOXYLASE"/>
    <property type="match status" value="1"/>
</dbReference>
<dbReference type="GO" id="GO:0004737">
    <property type="term" value="F:pyruvate decarboxylase activity"/>
    <property type="evidence" value="ECO:0007669"/>
    <property type="project" value="UniProtKB-EC"/>
</dbReference>
<comment type="cofactor">
    <cofactor evidence="11">
        <name>Mg(2+)</name>
        <dbReference type="ChEBI" id="CHEBI:18420"/>
    </cofactor>
    <text evidence="11">Binds 1 Mg(2+) per subunit.</text>
</comment>
<keyword evidence="10" id="KW-0456">Lyase</keyword>
<dbReference type="GO" id="GO:0000287">
    <property type="term" value="F:magnesium ion binding"/>
    <property type="evidence" value="ECO:0007669"/>
    <property type="project" value="InterPro"/>
</dbReference>
<dbReference type="SUPFAM" id="SSF52467">
    <property type="entry name" value="DHS-like NAD/FAD-binding domain"/>
    <property type="match status" value="1"/>
</dbReference>
<feature type="binding site" evidence="11">
    <location>
        <position position="497"/>
    </location>
    <ligand>
        <name>Mg(2+)</name>
        <dbReference type="ChEBI" id="CHEBI:18420"/>
    </ligand>
</feature>
<feature type="compositionally biased region" description="Low complexity" evidence="13">
    <location>
        <begin position="603"/>
        <end position="624"/>
    </location>
</feature>
<proteinExistence type="inferred from homology"/>
<comment type="caution">
    <text evidence="17">The sequence shown here is derived from an EMBL/GenBank/DDBJ whole genome shotgun (WGS) entry which is preliminary data.</text>
</comment>
<evidence type="ECO:0000259" key="16">
    <source>
        <dbReference type="Pfam" id="PF02776"/>
    </source>
</evidence>
<feature type="domain" description="Thiamine pyrophosphate enzyme central" evidence="14">
    <location>
        <begin position="227"/>
        <end position="340"/>
    </location>
</feature>
<evidence type="ECO:0000256" key="13">
    <source>
        <dbReference type="SAM" id="MobiDB-lite"/>
    </source>
</evidence>
<protein>
    <recommendedName>
        <fullName evidence="5">Pyruvate decarboxylase</fullName>
        <ecNumber evidence="4">4.1.1.1</ecNumber>
    </recommendedName>
</protein>
<dbReference type="Proteomes" id="UP001296104">
    <property type="component" value="Unassembled WGS sequence"/>
</dbReference>
<feature type="compositionally biased region" description="Low complexity" evidence="13">
    <location>
        <begin position="581"/>
        <end position="596"/>
    </location>
</feature>
<keyword evidence="6 11" id="KW-0479">Metal-binding</keyword>
<feature type="domain" description="Thiamine pyrophosphate enzyme TPP-binding" evidence="15">
    <location>
        <begin position="421"/>
        <end position="555"/>
    </location>
</feature>
<evidence type="ECO:0000256" key="5">
    <source>
        <dbReference type="ARBA" id="ARBA00014422"/>
    </source>
</evidence>
<keyword evidence="17" id="KW-0670">Pyruvate</keyword>
<sequence length="650" mass="71743">MAQSIHSNSNASSRSAYSTDIRSSALVHPLPIGEYLFRRIYELGIRAVHGVSGDHNLAALDYLEHCGLNWVGNCNELNAGYAADGYARVKGIAALVTTFGVGELSALNAIAGAYAEYVPIIHIVGTPPTYSQQNGMLYHTLGNGNYNTFSEMSRSLSCAVVSLNDAAEASARIDHAIRECWIQSRPVYIALPVDMVGQQVEGHRLQTPIDLSYPPNDPDREDYVVDVVLRYMHAARNPIILVDACAIRHRAVLETHNLAERSGLPTFVSPMAKGAVNEDLPNYCGVYAGDGSDDDIRERVETADLVLHIGGMKLDFTTTGFTYRITELSTIDFYSNLARIKYSEYPNLRMNGVLKKLTDKIGTLSIVPGPNPQNAIPFLKRDNREELTHTWFWRHMARWLQPNDIVITEIGNANGIWETRFPPNVTAINQILWNSTGYTTPACLGAALAAQELMTARPGRRARTILFTGENSFQFTAQEMSVIIRRKLNPIIFIICNHNQDNAPQRTESPISPSHQHYEPHQQAWRYKDLIPAFGAPRGSYQSCSVHTRKQVQALFADKSFNEAACLQFVELHMGREKGGDAASTDSSSRRSFPPGLRGPGAAGPAAMTSPTTSSGPSRPPSARNYSSNMAYRDRRPGSASTQYTQHSTR</sequence>
<dbReference type="Gene3D" id="3.40.50.970">
    <property type="match status" value="2"/>
</dbReference>
<comment type="cofactor">
    <cofactor evidence="2">
        <name>thiamine diphosphate</name>
        <dbReference type="ChEBI" id="CHEBI:58937"/>
    </cofactor>
</comment>
<evidence type="ECO:0000256" key="10">
    <source>
        <dbReference type="ARBA" id="ARBA00023239"/>
    </source>
</evidence>
<keyword evidence="18" id="KW-1185">Reference proteome</keyword>
<feature type="compositionally biased region" description="Polar residues" evidence="13">
    <location>
        <begin position="639"/>
        <end position="650"/>
    </location>
</feature>
<feature type="domain" description="Thiamine pyrophosphate enzyme N-terminal TPP-binding" evidence="16">
    <location>
        <begin position="33"/>
        <end position="138"/>
    </location>
</feature>
<dbReference type="InterPro" id="IPR047213">
    <property type="entry name" value="TPP_PYR_PDC_IPDC-like"/>
</dbReference>
<reference evidence="17" key="1">
    <citation type="submission" date="2023-11" db="EMBL/GenBank/DDBJ databases">
        <authorList>
            <person name="Alioto T."/>
            <person name="Alioto T."/>
            <person name="Gomez Garrido J."/>
        </authorList>
    </citation>
    <scope>NUCLEOTIDE SEQUENCE</scope>
</reference>
<dbReference type="FunFam" id="3.40.50.970:FF:000024">
    <property type="entry name" value="Pyruvate decarboxylase isozyme"/>
    <property type="match status" value="1"/>
</dbReference>
<dbReference type="FunFam" id="3.40.50.970:FF:000019">
    <property type="entry name" value="Pyruvate decarboxylase isozyme"/>
    <property type="match status" value="1"/>
</dbReference>
<dbReference type="GO" id="GO:0030976">
    <property type="term" value="F:thiamine pyrophosphate binding"/>
    <property type="evidence" value="ECO:0007669"/>
    <property type="project" value="InterPro"/>
</dbReference>
<keyword evidence="9 12" id="KW-0786">Thiamine pyrophosphate</keyword>
<evidence type="ECO:0000256" key="3">
    <source>
        <dbReference type="ARBA" id="ARBA00007812"/>
    </source>
</evidence>
<evidence type="ECO:0000313" key="17">
    <source>
        <dbReference type="EMBL" id="CAK3989602.1"/>
    </source>
</evidence>
<dbReference type="Pfam" id="PF02775">
    <property type="entry name" value="TPP_enzyme_C"/>
    <property type="match status" value="1"/>
</dbReference>
<dbReference type="GO" id="GO:0005829">
    <property type="term" value="C:cytosol"/>
    <property type="evidence" value="ECO:0007669"/>
    <property type="project" value="TreeGrafter"/>
</dbReference>
<evidence type="ECO:0000256" key="4">
    <source>
        <dbReference type="ARBA" id="ARBA00013202"/>
    </source>
</evidence>
<keyword evidence="8 11" id="KW-0460">Magnesium</keyword>
<dbReference type="SUPFAM" id="SSF52518">
    <property type="entry name" value="Thiamin diphosphate-binding fold (THDP-binding)"/>
    <property type="match status" value="2"/>
</dbReference>
<evidence type="ECO:0000259" key="15">
    <source>
        <dbReference type="Pfam" id="PF02775"/>
    </source>
</evidence>
<gene>
    <name evidence="17" type="ORF">LECACI_7A003932</name>
</gene>
<accession>A0AAI8YXS0</accession>
<dbReference type="CDD" id="cd07038">
    <property type="entry name" value="TPP_PYR_PDC_IPDC_like"/>
    <property type="match status" value="1"/>
</dbReference>
<evidence type="ECO:0000256" key="11">
    <source>
        <dbReference type="PIRSR" id="PIRSR036565-2"/>
    </source>
</evidence>
<dbReference type="InterPro" id="IPR029061">
    <property type="entry name" value="THDP-binding"/>
</dbReference>
<dbReference type="GO" id="GO:0000949">
    <property type="term" value="P:aromatic amino acid family catabolic process to alcohol via Ehrlich pathway"/>
    <property type="evidence" value="ECO:0007669"/>
    <property type="project" value="TreeGrafter"/>
</dbReference>
<evidence type="ECO:0000259" key="14">
    <source>
        <dbReference type="Pfam" id="PF00205"/>
    </source>
</evidence>
<dbReference type="PIRSF" id="PIRSF036565">
    <property type="entry name" value="Pyruvt_ip_decrb"/>
    <property type="match status" value="1"/>
</dbReference>
<dbReference type="EC" id="4.1.1.1" evidence="4"/>
<evidence type="ECO:0000256" key="12">
    <source>
        <dbReference type="RuleBase" id="RU362132"/>
    </source>
</evidence>
<feature type="region of interest" description="Disordered" evidence="13">
    <location>
        <begin position="578"/>
        <end position="650"/>
    </location>
</feature>
<organism evidence="17 18">
    <name type="scientific">Lecanosticta acicola</name>
    <dbReference type="NCBI Taxonomy" id="111012"/>
    <lineage>
        <taxon>Eukaryota</taxon>
        <taxon>Fungi</taxon>
        <taxon>Dikarya</taxon>
        <taxon>Ascomycota</taxon>
        <taxon>Pezizomycotina</taxon>
        <taxon>Dothideomycetes</taxon>
        <taxon>Dothideomycetidae</taxon>
        <taxon>Mycosphaerellales</taxon>
        <taxon>Mycosphaerellaceae</taxon>
        <taxon>Lecanosticta</taxon>
    </lineage>
</organism>
<dbReference type="PANTHER" id="PTHR43452:SF30">
    <property type="entry name" value="PYRUVATE DECARBOXYLASE ISOZYME 1-RELATED"/>
    <property type="match status" value="1"/>
</dbReference>
<evidence type="ECO:0000256" key="6">
    <source>
        <dbReference type="ARBA" id="ARBA00022723"/>
    </source>
</evidence>
<evidence type="ECO:0000256" key="9">
    <source>
        <dbReference type="ARBA" id="ARBA00023052"/>
    </source>
</evidence>
<evidence type="ECO:0000256" key="2">
    <source>
        <dbReference type="ARBA" id="ARBA00001964"/>
    </source>
</evidence>
<keyword evidence="7" id="KW-0210">Decarboxylase</keyword>
<comment type="catalytic activity">
    <reaction evidence="1">
        <text>a 2-oxocarboxylate + H(+) = an aldehyde + CO2</text>
        <dbReference type="Rhea" id="RHEA:11628"/>
        <dbReference type="ChEBI" id="CHEBI:15378"/>
        <dbReference type="ChEBI" id="CHEBI:16526"/>
        <dbReference type="ChEBI" id="CHEBI:17478"/>
        <dbReference type="ChEBI" id="CHEBI:35179"/>
        <dbReference type="EC" id="4.1.1.1"/>
    </reaction>
</comment>
<dbReference type="AlphaFoldDB" id="A0AAI8YXS0"/>
<dbReference type="Gene3D" id="3.40.50.1220">
    <property type="entry name" value="TPP-binding domain"/>
    <property type="match status" value="1"/>
</dbReference>
<evidence type="ECO:0000313" key="18">
    <source>
        <dbReference type="Proteomes" id="UP001296104"/>
    </source>
</evidence>
<dbReference type="Pfam" id="PF02776">
    <property type="entry name" value="TPP_enzyme_N"/>
    <property type="match status" value="1"/>
</dbReference>
<comment type="similarity">
    <text evidence="3 12">Belongs to the TPP enzyme family.</text>
</comment>
<dbReference type="InterPro" id="IPR012110">
    <property type="entry name" value="PDC/IPDC-like"/>
</dbReference>
<dbReference type="InterPro" id="IPR012000">
    <property type="entry name" value="Thiamin_PyroP_enz_cen_dom"/>
</dbReference>
<evidence type="ECO:0000256" key="8">
    <source>
        <dbReference type="ARBA" id="ARBA00022842"/>
    </source>
</evidence>
<dbReference type="InterPro" id="IPR029035">
    <property type="entry name" value="DHS-like_NAD/FAD-binding_dom"/>
</dbReference>
<dbReference type="Pfam" id="PF00205">
    <property type="entry name" value="TPP_enzyme_M"/>
    <property type="match status" value="1"/>
</dbReference>
<dbReference type="GO" id="GO:0005634">
    <property type="term" value="C:nucleus"/>
    <property type="evidence" value="ECO:0007669"/>
    <property type="project" value="TreeGrafter"/>
</dbReference>